<dbReference type="GO" id="GO:0005634">
    <property type="term" value="C:nucleus"/>
    <property type="evidence" value="ECO:0007669"/>
    <property type="project" value="TreeGrafter"/>
</dbReference>
<dbReference type="EMBL" id="FZQP02000002">
    <property type="protein sequence ID" value="VVC86172.1"/>
    <property type="molecule type" value="Genomic_DNA"/>
</dbReference>
<organism evidence="4 5">
    <name type="scientific">Leptidea sinapis</name>
    <dbReference type="NCBI Taxonomy" id="189913"/>
    <lineage>
        <taxon>Eukaryota</taxon>
        <taxon>Metazoa</taxon>
        <taxon>Ecdysozoa</taxon>
        <taxon>Arthropoda</taxon>
        <taxon>Hexapoda</taxon>
        <taxon>Insecta</taxon>
        <taxon>Pterygota</taxon>
        <taxon>Neoptera</taxon>
        <taxon>Endopterygota</taxon>
        <taxon>Lepidoptera</taxon>
        <taxon>Glossata</taxon>
        <taxon>Ditrysia</taxon>
        <taxon>Papilionoidea</taxon>
        <taxon>Pieridae</taxon>
        <taxon>Dismorphiinae</taxon>
        <taxon>Leptidea</taxon>
    </lineage>
</organism>
<evidence type="ECO:0000313" key="4">
    <source>
        <dbReference type="EMBL" id="VVC86172.1"/>
    </source>
</evidence>
<dbReference type="GO" id="GO:0032259">
    <property type="term" value="P:methylation"/>
    <property type="evidence" value="ECO:0007669"/>
    <property type="project" value="UniProtKB-KW"/>
</dbReference>
<dbReference type="PROSITE" id="PS50096">
    <property type="entry name" value="IQ"/>
    <property type="match status" value="1"/>
</dbReference>
<dbReference type="InterPro" id="IPR046341">
    <property type="entry name" value="SET_dom_sf"/>
</dbReference>
<protein>
    <submittedName>
        <fullName evidence="4">Uncharacterized protein</fullName>
    </submittedName>
</protein>
<evidence type="ECO:0000256" key="2">
    <source>
        <dbReference type="ARBA" id="ARBA00022679"/>
    </source>
</evidence>
<keyword evidence="1" id="KW-0489">Methyltransferase</keyword>
<gene>
    <name evidence="4" type="ORF">LSINAPIS_LOCUS45</name>
</gene>
<dbReference type="Proteomes" id="UP000324832">
    <property type="component" value="Unassembled WGS sequence"/>
</dbReference>
<dbReference type="SUPFAM" id="SSF82199">
    <property type="entry name" value="SET domain"/>
    <property type="match status" value="1"/>
</dbReference>
<reference evidence="4 5" key="1">
    <citation type="submission" date="2017-07" db="EMBL/GenBank/DDBJ databases">
        <authorList>
            <person name="Talla V."/>
            <person name="Backstrom N."/>
        </authorList>
    </citation>
    <scope>NUCLEOTIDE SEQUENCE [LARGE SCALE GENOMIC DNA]</scope>
</reference>
<dbReference type="SUPFAM" id="SSF48452">
    <property type="entry name" value="TPR-like"/>
    <property type="match status" value="1"/>
</dbReference>
<proteinExistence type="predicted"/>
<keyword evidence="2" id="KW-0808">Transferase</keyword>
<name>A0A5E4PLX7_9NEOP</name>
<evidence type="ECO:0000313" key="5">
    <source>
        <dbReference type="Proteomes" id="UP000324832"/>
    </source>
</evidence>
<evidence type="ECO:0000256" key="1">
    <source>
        <dbReference type="ARBA" id="ARBA00022603"/>
    </source>
</evidence>
<dbReference type="InterPro" id="IPR052097">
    <property type="entry name" value="SET-MYND_domain_protein"/>
</dbReference>
<dbReference type="AlphaFoldDB" id="A0A5E4PLX7"/>
<dbReference type="InterPro" id="IPR044421">
    <property type="entry name" value="SMYD4_SET"/>
</dbReference>
<dbReference type="InterPro" id="IPR011990">
    <property type="entry name" value="TPR-like_helical_dom_sf"/>
</dbReference>
<keyword evidence="5" id="KW-1185">Reference proteome</keyword>
<dbReference type="GO" id="GO:0042826">
    <property type="term" value="F:histone deacetylase binding"/>
    <property type="evidence" value="ECO:0007669"/>
    <property type="project" value="TreeGrafter"/>
</dbReference>
<dbReference type="PANTHER" id="PTHR46165:SF5">
    <property type="entry name" value="RE32936P"/>
    <property type="match status" value="1"/>
</dbReference>
<sequence length="738" mass="83086">MSQIYDEADSAYATACSDVTICSNNKGFFKQLSDEIMSIADTDGWINTFEKLDDTRKVSAVMENSMITDTLEEVFSRITPLFRGKDARVSYEKRLAAQAALKDSDLTKSLALASQAVLRAPMTGVEEVIDGGVSLALALWVRSDILLKLNKYKAALVDLKLALKERLPAKIKAQYYWRMGHCYRGAEEPSRAKVSYELARRLLGNDENSIKQLNSDINSLECSVQTKLNPEKKAILLTGGAKLNVPTLSNLVKVIEEERKGRYVIANKAVQTGDVLLIDKPYAACLISDYYGSHCLHCFKRLESCVDEAPIWCTNCSGVAFCSVECRDKAVSSYHLHECKFIDLFVGSGMSVLSHIALRMVTQAGLETSLSIHSSYISNQLKVIEGTVLNDIEGNEKRSKMKSRKERLNRSKKYLKSFEDKNNNNCEEVVKNNEDNTSYHDHLEMTAAQIYSLCTHSQLRKGSDYLKRIVMSMFLTECLKKGGFFNKLNKEDSAKAQISICELIVRNLQLLQFNAHEIYETVRGKHLFTGSKPVYIAVGIYPTGALFNHECYPAVARYFDGRNIILRAIRPLSPGETVSENYGPHFLIRNLRERQRALACRYWFKCECIACREEWPLLKQMRDDLPPYLRCSSPSCSGKFQASLKCLPNKCSKCSSPIDENLVKNNLLIIDKCSADYQEGAKLMEKECILEATSTLCAAVDSLHEIGRPPHRETHLAQESLRTLFAAMGNTYRVQSND</sequence>
<dbReference type="Gene3D" id="2.170.270.10">
    <property type="entry name" value="SET domain"/>
    <property type="match status" value="1"/>
</dbReference>
<dbReference type="GO" id="GO:0008168">
    <property type="term" value="F:methyltransferase activity"/>
    <property type="evidence" value="ECO:0007669"/>
    <property type="project" value="UniProtKB-KW"/>
</dbReference>
<dbReference type="GO" id="GO:0042051">
    <property type="term" value="P:compound eye photoreceptor development"/>
    <property type="evidence" value="ECO:0007669"/>
    <property type="project" value="TreeGrafter"/>
</dbReference>
<dbReference type="PANTHER" id="PTHR46165">
    <property type="entry name" value="SET AND MYND DOMAIN-CONTAINING PROTEIN 4"/>
    <property type="match status" value="1"/>
</dbReference>
<dbReference type="Gene3D" id="1.25.40.10">
    <property type="entry name" value="Tetratricopeptide repeat domain"/>
    <property type="match status" value="1"/>
</dbReference>
<dbReference type="CDD" id="cd10536">
    <property type="entry name" value="SET_SMYD4"/>
    <property type="match status" value="1"/>
</dbReference>
<keyword evidence="3" id="KW-0949">S-adenosyl-L-methionine</keyword>
<dbReference type="GO" id="GO:0005737">
    <property type="term" value="C:cytoplasm"/>
    <property type="evidence" value="ECO:0007669"/>
    <property type="project" value="TreeGrafter"/>
</dbReference>
<evidence type="ECO:0000256" key="3">
    <source>
        <dbReference type="ARBA" id="ARBA00022691"/>
    </source>
</evidence>
<accession>A0A5E4PLX7</accession>